<organism evidence="3 4">
    <name type="scientific">Kolteria novifilia</name>
    <dbReference type="NCBI Taxonomy" id="2527975"/>
    <lineage>
        <taxon>Bacteria</taxon>
        <taxon>Pseudomonadati</taxon>
        <taxon>Planctomycetota</taxon>
        <taxon>Planctomycetia</taxon>
        <taxon>Kolteriales</taxon>
        <taxon>Kolteriaceae</taxon>
        <taxon>Kolteria</taxon>
    </lineage>
</organism>
<feature type="transmembrane region" description="Helical" evidence="2">
    <location>
        <begin position="15"/>
        <end position="31"/>
    </location>
</feature>
<feature type="transmembrane region" description="Helical" evidence="2">
    <location>
        <begin position="467"/>
        <end position="486"/>
    </location>
</feature>
<dbReference type="AlphaFoldDB" id="A0A518B5R5"/>
<keyword evidence="4" id="KW-1185">Reference proteome</keyword>
<dbReference type="OrthoDB" id="256769at2"/>
<feature type="transmembrane region" description="Helical" evidence="2">
    <location>
        <begin position="337"/>
        <end position="355"/>
    </location>
</feature>
<feature type="transmembrane region" description="Helical" evidence="2">
    <location>
        <begin position="492"/>
        <end position="509"/>
    </location>
</feature>
<keyword evidence="2" id="KW-0472">Membrane</keyword>
<evidence type="ECO:0000256" key="1">
    <source>
        <dbReference type="SAM" id="MobiDB-lite"/>
    </source>
</evidence>
<feature type="compositionally biased region" description="Basic and acidic residues" evidence="1">
    <location>
        <begin position="167"/>
        <end position="176"/>
    </location>
</feature>
<keyword evidence="2" id="KW-0812">Transmembrane</keyword>
<evidence type="ECO:0000313" key="3">
    <source>
        <dbReference type="EMBL" id="QDU62317.1"/>
    </source>
</evidence>
<dbReference type="KEGG" id="knv:Pan216_31840"/>
<proteinExistence type="predicted"/>
<gene>
    <name evidence="3" type="ORF">Pan216_31840</name>
</gene>
<accession>A0A518B5R5</accession>
<feature type="transmembrane region" description="Helical" evidence="2">
    <location>
        <begin position="87"/>
        <end position="107"/>
    </location>
</feature>
<sequence>MTSVFTEFERLNGTTWLYLSFILMVTVYFRFPRFFSLRNWDLVTLFLFVPGLLATTTGANFFLRPPDEGAISPSTIESVMRVVHQGYLWLFAVTGYFLARSLFDLLLVRRPRIEPNLNLSGLACLAVALFGFMTYEIMVKAPDPSGRASALEAARLLGVSDEESEDETKAAKKPDEPGVSTKDSPSEKPIAPKATSADDSTPPEKDKAEEPDDVAKEVEESNDLAQKVEESNDLAQKVEVPISNGESSHPAVSILMRPVVAGVKSVADQIPSEEAVTRFQLEVAVARGTVLSCHVLVLLALVLIGSQHFNSVSTGMGMATLYLMLPLTAINIEKLDHLLPAVFIVWAVYWFRYPIISGSLFGLAGVFFYPLFLVPLWIGFYGRAGGKRFLIAFLIASAALWIAIWFLDPVRSFLEVWISSVVWKAWYFQPSPNSFWSSSTHWYRLPIFVLFVFMFIALGFWPKEKNLADLIALSTALILALQFWYADRGGTYIHWYLPLLLLMIFRPNLSNILAPTYPPSAKPTT</sequence>
<dbReference type="EMBL" id="CP036279">
    <property type="protein sequence ID" value="QDU62317.1"/>
    <property type="molecule type" value="Genomic_DNA"/>
</dbReference>
<feature type="region of interest" description="Disordered" evidence="1">
    <location>
        <begin position="158"/>
        <end position="233"/>
    </location>
</feature>
<feature type="transmembrane region" description="Helical" evidence="2">
    <location>
        <begin position="389"/>
        <end position="407"/>
    </location>
</feature>
<protein>
    <submittedName>
        <fullName evidence="3">Uncharacterized protein</fullName>
    </submittedName>
</protein>
<reference evidence="3 4" key="1">
    <citation type="submission" date="2019-02" db="EMBL/GenBank/DDBJ databases">
        <title>Deep-cultivation of Planctomycetes and their phenomic and genomic characterization uncovers novel biology.</title>
        <authorList>
            <person name="Wiegand S."/>
            <person name="Jogler M."/>
            <person name="Boedeker C."/>
            <person name="Pinto D."/>
            <person name="Vollmers J."/>
            <person name="Rivas-Marin E."/>
            <person name="Kohn T."/>
            <person name="Peeters S.H."/>
            <person name="Heuer A."/>
            <person name="Rast P."/>
            <person name="Oberbeckmann S."/>
            <person name="Bunk B."/>
            <person name="Jeske O."/>
            <person name="Meyerdierks A."/>
            <person name="Storesund J.E."/>
            <person name="Kallscheuer N."/>
            <person name="Luecker S."/>
            <person name="Lage O.M."/>
            <person name="Pohl T."/>
            <person name="Merkel B.J."/>
            <person name="Hornburger P."/>
            <person name="Mueller R.-W."/>
            <person name="Bruemmer F."/>
            <person name="Labrenz M."/>
            <person name="Spormann A.M."/>
            <person name="Op den Camp H."/>
            <person name="Overmann J."/>
            <person name="Amann R."/>
            <person name="Jetten M.S.M."/>
            <person name="Mascher T."/>
            <person name="Medema M.H."/>
            <person name="Devos D.P."/>
            <person name="Kaster A.-K."/>
            <person name="Ovreas L."/>
            <person name="Rohde M."/>
            <person name="Galperin M.Y."/>
            <person name="Jogler C."/>
        </authorList>
    </citation>
    <scope>NUCLEOTIDE SEQUENCE [LARGE SCALE GENOMIC DNA]</scope>
    <source>
        <strain evidence="3 4">Pan216</strain>
    </source>
</reference>
<evidence type="ECO:0000256" key="2">
    <source>
        <dbReference type="SAM" id="Phobius"/>
    </source>
</evidence>
<feature type="transmembrane region" description="Helical" evidence="2">
    <location>
        <begin position="119"/>
        <end position="138"/>
    </location>
</feature>
<name>A0A518B5R5_9BACT</name>
<feature type="transmembrane region" description="Helical" evidence="2">
    <location>
        <begin position="442"/>
        <end position="460"/>
    </location>
</feature>
<dbReference type="RefSeq" id="WP_145258980.1">
    <property type="nucleotide sequence ID" value="NZ_CP036279.1"/>
</dbReference>
<keyword evidence="2" id="KW-1133">Transmembrane helix</keyword>
<dbReference type="Proteomes" id="UP000317093">
    <property type="component" value="Chromosome"/>
</dbReference>
<feature type="transmembrane region" description="Helical" evidence="2">
    <location>
        <begin position="43"/>
        <end position="63"/>
    </location>
</feature>
<feature type="transmembrane region" description="Helical" evidence="2">
    <location>
        <begin position="361"/>
        <end position="382"/>
    </location>
</feature>
<evidence type="ECO:0000313" key="4">
    <source>
        <dbReference type="Proteomes" id="UP000317093"/>
    </source>
</evidence>
<feature type="compositionally biased region" description="Basic and acidic residues" evidence="1">
    <location>
        <begin position="202"/>
        <end position="219"/>
    </location>
</feature>